<organism evidence="7 8">
    <name type="scientific">Veronia pacifica</name>
    <dbReference type="NCBI Taxonomy" id="1080227"/>
    <lineage>
        <taxon>Bacteria</taxon>
        <taxon>Pseudomonadati</taxon>
        <taxon>Pseudomonadota</taxon>
        <taxon>Gammaproteobacteria</taxon>
        <taxon>Vibrionales</taxon>
        <taxon>Vibrionaceae</taxon>
        <taxon>Veronia</taxon>
    </lineage>
</organism>
<dbReference type="EMBL" id="LYBM01000009">
    <property type="protein sequence ID" value="ODA34308.1"/>
    <property type="molecule type" value="Genomic_DNA"/>
</dbReference>
<dbReference type="InterPro" id="IPR010445">
    <property type="entry name" value="LapA_dom"/>
</dbReference>
<dbReference type="OrthoDB" id="7064015at2"/>
<evidence type="ECO:0000256" key="3">
    <source>
        <dbReference type="ARBA" id="ARBA00022989"/>
    </source>
</evidence>
<dbReference type="AlphaFoldDB" id="A0A1C3EM50"/>
<proteinExistence type="inferred from homology"/>
<comment type="caution">
    <text evidence="7">The sequence shown here is derived from an EMBL/GenBank/DDBJ whole genome shotgun (WGS) entry which is preliminary data.</text>
</comment>
<accession>A0A1C3EM50</accession>
<dbReference type="STRING" id="1080227.A8L45_07110"/>
<comment type="caution">
    <text evidence="5">Lacks conserved residue(s) required for the propagation of feature annotation.</text>
</comment>
<name>A0A1C3EM50_9GAMM</name>
<dbReference type="GO" id="GO:0005886">
    <property type="term" value="C:plasma membrane"/>
    <property type="evidence" value="ECO:0007669"/>
    <property type="project" value="UniProtKB-SubCell"/>
</dbReference>
<feature type="domain" description="Lipopolysaccharide assembly protein A" evidence="6">
    <location>
        <begin position="22"/>
        <end position="85"/>
    </location>
</feature>
<dbReference type="GO" id="GO:0008653">
    <property type="term" value="P:lipopolysaccharide metabolic process"/>
    <property type="evidence" value="ECO:0007669"/>
    <property type="project" value="InterPro"/>
</dbReference>
<dbReference type="HAMAP" id="MF_01948">
    <property type="entry name" value="LPS_assembly_LapA"/>
    <property type="match status" value="1"/>
</dbReference>
<reference evidence="7 8" key="1">
    <citation type="submission" date="2016-05" db="EMBL/GenBank/DDBJ databases">
        <title>Genomic Taxonomy of the Vibrionaceae.</title>
        <authorList>
            <person name="Gomez-Gil B."/>
            <person name="Enciso-Ibarra J."/>
        </authorList>
    </citation>
    <scope>NUCLEOTIDE SEQUENCE [LARGE SCALE GENOMIC DNA]</scope>
    <source>
        <strain evidence="7 8">CAIM 1920</strain>
    </source>
</reference>
<keyword evidence="3 5" id="KW-1133">Transmembrane helix</keyword>
<keyword evidence="8" id="KW-1185">Reference proteome</keyword>
<evidence type="ECO:0000256" key="2">
    <source>
        <dbReference type="ARBA" id="ARBA00022692"/>
    </source>
</evidence>
<evidence type="ECO:0000313" key="7">
    <source>
        <dbReference type="EMBL" id="ODA34308.1"/>
    </source>
</evidence>
<gene>
    <name evidence="5" type="primary">lapA</name>
    <name evidence="7" type="ORF">A8L45_07110</name>
</gene>
<dbReference type="Proteomes" id="UP000094936">
    <property type="component" value="Unassembled WGS sequence"/>
</dbReference>
<sequence length="95" mass="10579">MKIIGIVVLIFSFLVALALGAQNQEIVSFNYLLAKGEFRLSVLLGAIFGIGFILGWISCGMLYLKARLSASSLQKKVNRQQKELDKLRVDPVKEH</sequence>
<dbReference type="InterPro" id="IPR032906">
    <property type="entry name" value="LapA"/>
</dbReference>
<comment type="similarity">
    <text evidence="5">Belongs to the LapA family.</text>
</comment>
<keyword evidence="4 5" id="KW-0472">Membrane</keyword>
<evidence type="ECO:0000256" key="1">
    <source>
        <dbReference type="ARBA" id="ARBA00022475"/>
    </source>
</evidence>
<evidence type="ECO:0000259" key="6">
    <source>
        <dbReference type="Pfam" id="PF06305"/>
    </source>
</evidence>
<keyword evidence="2 5" id="KW-0812">Transmembrane</keyword>
<evidence type="ECO:0000256" key="4">
    <source>
        <dbReference type="ARBA" id="ARBA00023136"/>
    </source>
</evidence>
<dbReference type="Pfam" id="PF06305">
    <property type="entry name" value="LapA_dom"/>
    <property type="match status" value="1"/>
</dbReference>
<keyword evidence="5" id="KW-0997">Cell inner membrane</keyword>
<keyword evidence="1 5" id="KW-1003">Cell membrane</keyword>
<feature type="transmembrane region" description="Helical" evidence="5">
    <location>
        <begin position="44"/>
        <end position="64"/>
    </location>
</feature>
<comment type="subcellular location">
    <subcellularLocation>
        <location evidence="5">Cell inner membrane</location>
        <topology evidence="5">Single-pass membrane protein</topology>
    </subcellularLocation>
</comment>
<evidence type="ECO:0000256" key="5">
    <source>
        <dbReference type="HAMAP-Rule" id="MF_01948"/>
    </source>
</evidence>
<evidence type="ECO:0000313" key="8">
    <source>
        <dbReference type="Proteomes" id="UP000094936"/>
    </source>
</evidence>
<protein>
    <recommendedName>
        <fullName evidence="5">Probable lipopolysaccharide assembly protein A</fullName>
    </recommendedName>
</protein>
<dbReference type="RefSeq" id="WP_068900662.1">
    <property type="nucleotide sequence ID" value="NZ_JBHUIF010000009.1"/>
</dbReference>
<comment type="function">
    <text evidence="5">Involved in the assembly of lipopolysaccharide (LPS).</text>
</comment>